<dbReference type="InterPro" id="IPR006575">
    <property type="entry name" value="RWD_dom"/>
</dbReference>
<name>A0A7R8WM45_9CRUS</name>
<sequence length="201" mass="22685">MAQEEEREVLQCIYDGDPAFKVMSETCFQYRMGASEDPADPDVFIVQVSWPDGYPETEFPDISLDCFLNRNMPEVLKQHIKAAVTREICVEMGEALTFSIFSWVKDNCEQLLRDGREKVSLESPASVPDISALTVETGAQATAEEEGSKKKDAAKGDQMTKAQKRKQWDRVNEKGERPRGYDWVDVIRHLSQTGRQAGSES</sequence>
<feature type="compositionally biased region" description="Basic and acidic residues" evidence="1">
    <location>
        <begin position="146"/>
        <end position="155"/>
    </location>
</feature>
<reference evidence="2" key="1">
    <citation type="submission" date="2020-11" db="EMBL/GenBank/DDBJ databases">
        <authorList>
            <person name="Tran Van P."/>
        </authorList>
    </citation>
    <scope>NUCLEOTIDE SEQUENCE</scope>
</reference>
<accession>A0A7R8WM45</accession>
<dbReference type="InterPro" id="IPR042770">
    <property type="entry name" value="RWDD4"/>
</dbReference>
<dbReference type="PROSITE" id="PS50908">
    <property type="entry name" value="RWD"/>
    <property type="match status" value="1"/>
</dbReference>
<dbReference type="EMBL" id="OB663600">
    <property type="protein sequence ID" value="CAD7231524.1"/>
    <property type="molecule type" value="Genomic_DNA"/>
</dbReference>
<dbReference type="AlphaFoldDB" id="A0A7R8WM45"/>
<feature type="compositionally biased region" description="Basic and acidic residues" evidence="1">
    <location>
        <begin position="166"/>
        <end position="176"/>
    </location>
</feature>
<dbReference type="CDD" id="cd23817">
    <property type="entry name" value="RWD-RWDD4"/>
    <property type="match status" value="1"/>
</dbReference>
<feature type="region of interest" description="Disordered" evidence="1">
    <location>
        <begin position="139"/>
        <end position="176"/>
    </location>
</feature>
<dbReference type="InterPro" id="IPR016135">
    <property type="entry name" value="UBQ-conjugating_enzyme/RWD"/>
</dbReference>
<dbReference type="SUPFAM" id="SSF54495">
    <property type="entry name" value="UBC-like"/>
    <property type="match status" value="1"/>
</dbReference>
<dbReference type="PANTHER" id="PTHR21275:SF1">
    <property type="entry name" value="RWD DOMAIN-CONTAINING PROTEIN 4"/>
    <property type="match status" value="1"/>
</dbReference>
<dbReference type="OrthoDB" id="10045773at2759"/>
<dbReference type="PANTHER" id="PTHR21275">
    <property type="entry name" value="RWD DOMAIN-CONTAINING PROTEIN 4"/>
    <property type="match status" value="1"/>
</dbReference>
<dbReference type="Gene3D" id="3.10.110.10">
    <property type="entry name" value="Ubiquitin Conjugating Enzyme"/>
    <property type="match status" value="1"/>
</dbReference>
<evidence type="ECO:0000313" key="2">
    <source>
        <dbReference type="EMBL" id="CAD7231524.1"/>
    </source>
</evidence>
<gene>
    <name evidence="2" type="ORF">CTOB1V02_LOCUS9371</name>
</gene>
<evidence type="ECO:0000256" key="1">
    <source>
        <dbReference type="SAM" id="MobiDB-lite"/>
    </source>
</evidence>
<organism evidence="2">
    <name type="scientific">Cyprideis torosa</name>
    <dbReference type="NCBI Taxonomy" id="163714"/>
    <lineage>
        <taxon>Eukaryota</taxon>
        <taxon>Metazoa</taxon>
        <taxon>Ecdysozoa</taxon>
        <taxon>Arthropoda</taxon>
        <taxon>Crustacea</taxon>
        <taxon>Oligostraca</taxon>
        <taxon>Ostracoda</taxon>
        <taxon>Podocopa</taxon>
        <taxon>Podocopida</taxon>
        <taxon>Cytherocopina</taxon>
        <taxon>Cytheroidea</taxon>
        <taxon>Cytherideidae</taxon>
        <taxon>Cyprideis</taxon>
    </lineage>
</organism>
<protein>
    <submittedName>
        <fullName evidence="2">Uncharacterized protein</fullName>
    </submittedName>
</protein>
<proteinExistence type="predicted"/>
<dbReference type="Pfam" id="PF05773">
    <property type="entry name" value="RWD"/>
    <property type="match status" value="1"/>
</dbReference>